<dbReference type="Pfam" id="PF13450">
    <property type="entry name" value="NAD_binding_8"/>
    <property type="match status" value="1"/>
</dbReference>
<keyword evidence="3 8" id="KW-0285">Flavoprotein</keyword>
<dbReference type="PIRSF" id="PIRSF036292">
    <property type="entry name" value="Prenylcysteine_oxidase"/>
    <property type="match status" value="1"/>
</dbReference>
<evidence type="ECO:0000313" key="12">
    <source>
        <dbReference type="Proteomes" id="UP000314986"/>
    </source>
</evidence>
<evidence type="ECO:0000256" key="9">
    <source>
        <dbReference type="SAM" id="SignalP"/>
    </source>
</evidence>
<accession>A0A4W3GMM1</accession>
<evidence type="ECO:0000256" key="1">
    <source>
        <dbReference type="ARBA" id="ARBA00001974"/>
    </source>
</evidence>
<dbReference type="AlphaFoldDB" id="A0A4W3GMM1"/>
<dbReference type="GO" id="GO:0030327">
    <property type="term" value="P:prenylated protein catabolic process"/>
    <property type="evidence" value="ECO:0007669"/>
    <property type="project" value="TreeGrafter"/>
</dbReference>
<dbReference type="Ensembl" id="ENSCMIT00000005290.1">
    <property type="protein sequence ID" value="ENSCMIP00000005108.1"/>
    <property type="gene ID" value="ENSCMIG00000003012.1"/>
</dbReference>
<dbReference type="PANTHER" id="PTHR15944">
    <property type="entry name" value="FARNESYLCYSTEINE LYASE"/>
    <property type="match status" value="1"/>
</dbReference>
<reference evidence="12" key="3">
    <citation type="journal article" date="2014" name="Nature">
        <title>Elephant shark genome provides unique insights into gnathostome evolution.</title>
        <authorList>
            <consortium name="International Elephant Shark Genome Sequencing Consortium"/>
            <person name="Venkatesh B."/>
            <person name="Lee A.P."/>
            <person name="Ravi V."/>
            <person name="Maurya A.K."/>
            <person name="Lian M.M."/>
            <person name="Swann J.B."/>
            <person name="Ohta Y."/>
            <person name="Flajnik M.F."/>
            <person name="Sutoh Y."/>
            <person name="Kasahara M."/>
            <person name="Hoon S."/>
            <person name="Gangu V."/>
            <person name="Roy S.W."/>
            <person name="Irimia M."/>
            <person name="Korzh V."/>
            <person name="Kondrychyn I."/>
            <person name="Lim Z.W."/>
            <person name="Tay B.H."/>
            <person name="Tohari S."/>
            <person name="Kong K.W."/>
            <person name="Ho S."/>
            <person name="Lorente-Galdos B."/>
            <person name="Quilez J."/>
            <person name="Marques-Bonet T."/>
            <person name="Raney B.J."/>
            <person name="Ingham P.W."/>
            <person name="Tay A."/>
            <person name="Hillier L.W."/>
            <person name="Minx P."/>
            <person name="Boehm T."/>
            <person name="Wilson R.K."/>
            <person name="Brenner S."/>
            <person name="Warren W.C."/>
        </authorList>
    </citation>
    <scope>NUCLEOTIDE SEQUENCE [LARGE SCALE GENOMIC DNA]</scope>
</reference>
<keyword evidence="4 9" id="KW-0732">Signal</keyword>
<dbReference type="InterPro" id="IPR017046">
    <property type="entry name" value="Prenylcysteine_Oxase1"/>
</dbReference>
<reference evidence="12" key="1">
    <citation type="journal article" date="2006" name="Science">
        <title>Ancient noncoding elements conserved in the human genome.</title>
        <authorList>
            <person name="Venkatesh B."/>
            <person name="Kirkness E.F."/>
            <person name="Loh Y.H."/>
            <person name="Halpern A.L."/>
            <person name="Lee A.P."/>
            <person name="Johnson J."/>
            <person name="Dandona N."/>
            <person name="Viswanathan L.D."/>
            <person name="Tay A."/>
            <person name="Venter J.C."/>
            <person name="Strausberg R.L."/>
            <person name="Brenner S."/>
        </authorList>
    </citation>
    <scope>NUCLEOTIDE SEQUENCE [LARGE SCALE GENOMIC DNA]</scope>
</reference>
<evidence type="ECO:0000313" key="11">
    <source>
        <dbReference type="Ensembl" id="ENSCMIP00000005108.1"/>
    </source>
</evidence>
<dbReference type="OMA" id="NMWAVEG"/>
<keyword evidence="5 8" id="KW-0274">FAD</keyword>
<keyword evidence="12" id="KW-1185">Reference proteome</keyword>
<evidence type="ECO:0000256" key="2">
    <source>
        <dbReference type="ARBA" id="ARBA00009967"/>
    </source>
</evidence>
<evidence type="ECO:0000256" key="6">
    <source>
        <dbReference type="ARBA" id="ARBA00023002"/>
    </source>
</evidence>
<proteinExistence type="inferred from homology"/>
<dbReference type="Gene3D" id="3.50.50.60">
    <property type="entry name" value="FAD/NAD(P)-binding domain"/>
    <property type="match status" value="1"/>
</dbReference>
<evidence type="ECO:0000256" key="5">
    <source>
        <dbReference type="ARBA" id="ARBA00022827"/>
    </source>
</evidence>
<keyword evidence="6 8" id="KW-0560">Oxidoreductase</keyword>
<evidence type="ECO:0000256" key="7">
    <source>
        <dbReference type="ARBA" id="ARBA00023180"/>
    </source>
</evidence>
<dbReference type="STRING" id="7868.ENSCMIP00000005108"/>
<evidence type="ECO:0000256" key="3">
    <source>
        <dbReference type="ARBA" id="ARBA00022630"/>
    </source>
</evidence>
<reference evidence="12" key="2">
    <citation type="journal article" date="2007" name="PLoS Biol.">
        <title>Survey sequencing and comparative analysis of the elephant shark (Callorhinchus milii) genome.</title>
        <authorList>
            <person name="Venkatesh B."/>
            <person name="Kirkness E.F."/>
            <person name="Loh Y.H."/>
            <person name="Halpern A.L."/>
            <person name="Lee A.P."/>
            <person name="Johnson J."/>
            <person name="Dandona N."/>
            <person name="Viswanathan L.D."/>
            <person name="Tay A."/>
            <person name="Venter J.C."/>
            <person name="Strausberg R.L."/>
            <person name="Brenner S."/>
        </authorList>
    </citation>
    <scope>NUCLEOTIDE SEQUENCE [LARGE SCALE GENOMIC DNA]</scope>
</reference>
<feature type="domain" description="Prenylcysteine lyase" evidence="10">
    <location>
        <begin position="122"/>
        <end position="484"/>
    </location>
</feature>
<dbReference type="Pfam" id="PF07156">
    <property type="entry name" value="Prenylcys_lyase"/>
    <property type="match status" value="1"/>
</dbReference>
<gene>
    <name evidence="11" type="primary">LOC103188150</name>
</gene>
<feature type="signal peptide" evidence="9">
    <location>
        <begin position="1"/>
        <end position="25"/>
    </location>
</feature>
<dbReference type="GO" id="GO:0030328">
    <property type="term" value="P:prenylcysteine catabolic process"/>
    <property type="evidence" value="ECO:0007669"/>
    <property type="project" value="UniProtKB-UniRule"/>
</dbReference>
<dbReference type="InterPro" id="IPR036188">
    <property type="entry name" value="FAD/NAD-bd_sf"/>
</dbReference>
<organism evidence="11 12">
    <name type="scientific">Callorhinchus milii</name>
    <name type="common">Ghost shark</name>
    <dbReference type="NCBI Taxonomy" id="7868"/>
    <lineage>
        <taxon>Eukaryota</taxon>
        <taxon>Metazoa</taxon>
        <taxon>Chordata</taxon>
        <taxon>Craniata</taxon>
        <taxon>Vertebrata</taxon>
        <taxon>Chondrichthyes</taxon>
        <taxon>Holocephali</taxon>
        <taxon>Chimaeriformes</taxon>
        <taxon>Callorhinchidae</taxon>
        <taxon>Callorhinchus</taxon>
    </lineage>
</organism>
<reference evidence="11" key="4">
    <citation type="submission" date="2025-08" db="UniProtKB">
        <authorList>
            <consortium name="Ensembl"/>
        </authorList>
    </citation>
    <scope>IDENTIFICATION</scope>
</reference>
<reference evidence="11" key="5">
    <citation type="submission" date="2025-09" db="UniProtKB">
        <authorList>
            <consortium name="Ensembl"/>
        </authorList>
    </citation>
    <scope>IDENTIFICATION</scope>
</reference>
<dbReference type="SUPFAM" id="SSF51905">
    <property type="entry name" value="FAD/NAD(P)-binding domain"/>
    <property type="match status" value="1"/>
</dbReference>
<dbReference type="FunFam" id="3.50.50.60:FF:000081">
    <property type="entry name" value="prenylcysteine oxidase 1"/>
    <property type="match status" value="1"/>
</dbReference>
<comment type="cofactor">
    <cofactor evidence="1 8">
        <name>FAD</name>
        <dbReference type="ChEBI" id="CHEBI:57692"/>
    </cofactor>
</comment>
<feature type="chain" id="PRO_5021365299" evidence="9">
    <location>
        <begin position="26"/>
        <end position="568"/>
    </location>
</feature>
<keyword evidence="7" id="KW-0325">Glycoprotein</keyword>
<dbReference type="GO" id="GO:0001735">
    <property type="term" value="F:prenylcysteine oxidase activity"/>
    <property type="evidence" value="ECO:0007669"/>
    <property type="project" value="UniProtKB-UniRule"/>
</dbReference>
<dbReference type="InterPro" id="IPR010795">
    <property type="entry name" value="Prenylcys_lyase"/>
</dbReference>
<dbReference type="GeneTree" id="ENSGT00390000011206"/>
<evidence type="ECO:0000256" key="8">
    <source>
        <dbReference type="PIRNR" id="PIRNR036292"/>
    </source>
</evidence>
<sequence>MAVGPALPLPPLLLFVLSLTDPQEAAPPRKIAVVGAGISGSAAAYFLRREFGHDVKIDVYEKHEVGGRLATATVNGQQYETGGSIIHPLNLHMQEFVNQLGLKHRKNVPEKVAVFGGDQFVFEETDWYLLDLFRLWWRYGFGLLRLQMWVEEVLEKFMRIYKYQAHGYAFSTVEEMLQSLGGQSFINMTRKSVSETLLELGVSQRFIDEIVTAVMRVNYGQSASIPAFVGAVSLAGAQAGLWAVEGGNKVVCSSLLDAAKAHVIHTRVASISLQSSGAKPLYQVRYENEEERGYDFYDIVLIATPLHQGLGNITFDELIPPVTEFPGRYHQTITSIVHGYLNSSYFGFPDPKLFPFASIFTTDSPKLFMYSIANICPVNITNHYRRKQPQEAAVWKVFSPNPLTKEQLKTLFRSYYSVQVTEWLAYPQYHSTKEIPGIILHDSLYYLNGIEWMASAMETSSIAAKNVALLVYNRWNQHLDKINQKDLVHKIKTELCYTASRVLCKCKLFLFSPHPQNVLRVCNTRINLIDEWGSTCTPLCFLPRSPQRVYMMPWLRGQVCLENDAKRC</sequence>
<dbReference type="PANTHER" id="PTHR15944:SF2">
    <property type="entry name" value="PRENYLCYSTEINE OXIDASE-LIKE"/>
    <property type="match status" value="1"/>
</dbReference>
<evidence type="ECO:0000256" key="4">
    <source>
        <dbReference type="ARBA" id="ARBA00022729"/>
    </source>
</evidence>
<dbReference type="Proteomes" id="UP000314986">
    <property type="component" value="Unassembled WGS sequence"/>
</dbReference>
<comment type="similarity">
    <text evidence="2 8">Belongs to the prenylcysteine oxidase family.</text>
</comment>
<evidence type="ECO:0000259" key="10">
    <source>
        <dbReference type="Pfam" id="PF07156"/>
    </source>
</evidence>
<protein>
    <submittedName>
        <fullName evidence="11">Prenylcysteine oxidase 1 like</fullName>
    </submittedName>
</protein>
<name>A0A4W3GMM1_CALMI</name>
<dbReference type="InParanoid" id="A0A4W3GMM1"/>